<dbReference type="OrthoDB" id="276744at2759"/>
<comment type="caution">
    <text evidence="1">The sequence shown here is derived from an EMBL/GenBank/DDBJ whole genome shotgun (WGS) entry which is preliminary data.</text>
</comment>
<accession>A0A9X0A4F8</accession>
<protein>
    <submittedName>
        <fullName evidence="1">Uncharacterized protein</fullName>
    </submittedName>
</protein>
<dbReference type="AlphaFoldDB" id="A0A9X0A4F8"/>
<gene>
    <name evidence="1" type="ORF">OS493_010534</name>
</gene>
<reference evidence="1" key="1">
    <citation type="submission" date="2023-01" db="EMBL/GenBank/DDBJ databases">
        <title>Genome assembly of the deep-sea coral Lophelia pertusa.</title>
        <authorList>
            <person name="Herrera S."/>
            <person name="Cordes E."/>
        </authorList>
    </citation>
    <scope>NUCLEOTIDE SEQUENCE</scope>
    <source>
        <strain evidence="1">USNM1676648</strain>
        <tissue evidence="1">Polyp</tissue>
    </source>
</reference>
<dbReference type="EMBL" id="MU825400">
    <property type="protein sequence ID" value="KAJ7392873.1"/>
    <property type="molecule type" value="Genomic_DNA"/>
</dbReference>
<organism evidence="1 2">
    <name type="scientific">Desmophyllum pertusum</name>
    <dbReference type="NCBI Taxonomy" id="174260"/>
    <lineage>
        <taxon>Eukaryota</taxon>
        <taxon>Metazoa</taxon>
        <taxon>Cnidaria</taxon>
        <taxon>Anthozoa</taxon>
        <taxon>Hexacorallia</taxon>
        <taxon>Scleractinia</taxon>
        <taxon>Caryophylliina</taxon>
        <taxon>Caryophylliidae</taxon>
        <taxon>Desmophyllum</taxon>
    </lineage>
</organism>
<keyword evidence="2" id="KW-1185">Reference proteome</keyword>
<sequence>MGVGRPPSIKINQDQMTRELDKLFEKLGEQSKMAAIEPAEVIKTKLFPHQKQALSWMIARENAKDLPPFWKERNRW</sequence>
<dbReference type="Proteomes" id="UP001163046">
    <property type="component" value="Unassembled WGS sequence"/>
</dbReference>
<evidence type="ECO:0000313" key="1">
    <source>
        <dbReference type="EMBL" id="KAJ7392873.1"/>
    </source>
</evidence>
<proteinExistence type="predicted"/>
<evidence type="ECO:0000313" key="2">
    <source>
        <dbReference type="Proteomes" id="UP001163046"/>
    </source>
</evidence>
<name>A0A9X0A4F8_9CNID</name>